<protein>
    <recommendedName>
        <fullName evidence="3">EF-hand domain-containing protein</fullName>
    </recommendedName>
</protein>
<feature type="region of interest" description="Disordered" evidence="2">
    <location>
        <begin position="157"/>
        <end position="179"/>
    </location>
</feature>
<gene>
    <name evidence="4" type="ORF">CHLRE_01g029600v5</name>
</gene>
<organism evidence="4 5">
    <name type="scientific">Chlamydomonas reinhardtii</name>
    <name type="common">Chlamydomonas smithii</name>
    <dbReference type="NCBI Taxonomy" id="3055"/>
    <lineage>
        <taxon>Eukaryota</taxon>
        <taxon>Viridiplantae</taxon>
        <taxon>Chlorophyta</taxon>
        <taxon>core chlorophytes</taxon>
        <taxon>Chlorophyceae</taxon>
        <taxon>CS clade</taxon>
        <taxon>Chlamydomonadales</taxon>
        <taxon>Chlamydomonadaceae</taxon>
        <taxon>Chlamydomonas</taxon>
    </lineage>
</organism>
<dbReference type="InParanoid" id="A0A2K3E6M1"/>
<dbReference type="Gramene" id="PNW88439">
    <property type="protein sequence ID" value="PNW88439"/>
    <property type="gene ID" value="CHLRE_01g029600v5"/>
</dbReference>
<dbReference type="OrthoDB" id="538903at2759"/>
<dbReference type="InterPro" id="IPR007736">
    <property type="entry name" value="Caleosin-related"/>
</dbReference>
<dbReference type="Pfam" id="PF05042">
    <property type="entry name" value="Caleosin"/>
    <property type="match status" value="1"/>
</dbReference>
<dbReference type="AlphaFoldDB" id="A0A2K3E6M1"/>
<dbReference type="PaxDb" id="3055-EDP09778"/>
<reference evidence="4 5" key="1">
    <citation type="journal article" date="2007" name="Science">
        <title>The Chlamydomonas genome reveals the evolution of key animal and plant functions.</title>
        <authorList>
            <person name="Merchant S.S."/>
            <person name="Prochnik S.E."/>
            <person name="Vallon O."/>
            <person name="Harris E.H."/>
            <person name="Karpowicz S.J."/>
            <person name="Witman G.B."/>
            <person name="Terry A."/>
            <person name="Salamov A."/>
            <person name="Fritz-Laylin L.K."/>
            <person name="Marechal-Drouard L."/>
            <person name="Marshall W.F."/>
            <person name="Qu L.H."/>
            <person name="Nelson D.R."/>
            <person name="Sanderfoot A.A."/>
            <person name="Spalding M.H."/>
            <person name="Kapitonov V.V."/>
            <person name="Ren Q."/>
            <person name="Ferris P."/>
            <person name="Lindquist E."/>
            <person name="Shapiro H."/>
            <person name="Lucas S.M."/>
            <person name="Grimwood J."/>
            <person name="Schmutz J."/>
            <person name="Cardol P."/>
            <person name="Cerutti H."/>
            <person name="Chanfreau G."/>
            <person name="Chen C.L."/>
            <person name="Cognat V."/>
            <person name="Croft M.T."/>
            <person name="Dent R."/>
            <person name="Dutcher S."/>
            <person name="Fernandez E."/>
            <person name="Fukuzawa H."/>
            <person name="Gonzalez-Ballester D."/>
            <person name="Gonzalez-Halphen D."/>
            <person name="Hallmann A."/>
            <person name="Hanikenne M."/>
            <person name="Hippler M."/>
            <person name="Inwood W."/>
            <person name="Jabbari K."/>
            <person name="Kalanon M."/>
            <person name="Kuras R."/>
            <person name="Lefebvre P.A."/>
            <person name="Lemaire S.D."/>
            <person name="Lobanov A.V."/>
            <person name="Lohr M."/>
            <person name="Manuell A."/>
            <person name="Meier I."/>
            <person name="Mets L."/>
            <person name="Mittag M."/>
            <person name="Mittelmeier T."/>
            <person name="Moroney J.V."/>
            <person name="Moseley J."/>
            <person name="Napoli C."/>
            <person name="Nedelcu A.M."/>
            <person name="Niyogi K."/>
            <person name="Novoselov S.V."/>
            <person name="Paulsen I.T."/>
            <person name="Pazour G."/>
            <person name="Purton S."/>
            <person name="Ral J.P."/>
            <person name="Riano-Pachon D.M."/>
            <person name="Riekhof W."/>
            <person name="Rymarquis L."/>
            <person name="Schroda M."/>
            <person name="Stern D."/>
            <person name="Umen J."/>
            <person name="Willows R."/>
            <person name="Wilson N."/>
            <person name="Zimmer S.L."/>
            <person name="Allmer J."/>
            <person name="Balk J."/>
            <person name="Bisova K."/>
            <person name="Chen C.J."/>
            <person name="Elias M."/>
            <person name="Gendler K."/>
            <person name="Hauser C."/>
            <person name="Lamb M.R."/>
            <person name="Ledford H."/>
            <person name="Long J.C."/>
            <person name="Minagawa J."/>
            <person name="Page M.D."/>
            <person name="Pan J."/>
            <person name="Pootakham W."/>
            <person name="Roje S."/>
            <person name="Rose A."/>
            <person name="Stahlberg E."/>
            <person name="Terauchi A.M."/>
            <person name="Yang P."/>
            <person name="Ball S."/>
            <person name="Bowler C."/>
            <person name="Dieckmann C.L."/>
            <person name="Gladyshev V.N."/>
            <person name="Green P."/>
            <person name="Jorgensen R."/>
            <person name="Mayfield S."/>
            <person name="Mueller-Roeber B."/>
            <person name="Rajamani S."/>
            <person name="Sayre R.T."/>
            <person name="Brokstein P."/>
            <person name="Dubchak I."/>
            <person name="Goodstein D."/>
            <person name="Hornick L."/>
            <person name="Huang Y.W."/>
            <person name="Jhaveri J."/>
            <person name="Luo Y."/>
            <person name="Martinez D."/>
            <person name="Ngau W.C."/>
            <person name="Otillar B."/>
            <person name="Poliakov A."/>
            <person name="Porter A."/>
            <person name="Szajkowski L."/>
            <person name="Werner G."/>
            <person name="Zhou K."/>
            <person name="Grigoriev I.V."/>
            <person name="Rokhsar D.S."/>
            <person name="Grossman A.R."/>
        </authorList>
    </citation>
    <scope>NUCLEOTIDE SEQUENCE [LARGE SCALE GENOMIC DNA]</scope>
    <source>
        <strain evidence="5">CC-503</strain>
    </source>
</reference>
<sequence length="492" mass="51215">MVRLPNPFRRGSRGSGTTTPASSVAHSVAPSEPGSPRTLSSHALSGTGAGTAGDKDVPHPPAPPSPSPAGRVSGSGSTSGRASHPQSRHRADDPEADTAHSSTQILPPLAGSPGLGAALQSAGVAAAGAAGAARDAAAEAADVVASVLPGGVMKPGVPSADQKHKHAEHHKATMKAQQQMTEKDREQRHLEDKAAAAAEAALFGRGAIARFTAPEQDGPAASVLMPPGVSGGGLAAPPPPGVVGNIPAAPLTTARPVPLDLPDYMDKPGEPHVVATPDRFHPTGSALTPPESSGLTSLQQHFAFFDLNKDGIITPWECVNGFRYLLRRYLPEPLNTLACIPVAAAVQLPLSWLTSDSWLPDPLLRVQVKNAHKVIHGSNSRAWDRSGRFTPARFEALLSKYDADRKGGLNAWEVAQMVRGQANLGDLLGTMASAGEWAMTWALLCDSSGVLRREDMRGMYDGTAFYRAAARNGYSHYTLETGRAPAVAKGYA</sequence>
<feature type="domain" description="EF-hand" evidence="3">
    <location>
        <begin position="293"/>
        <end position="328"/>
    </location>
</feature>
<feature type="compositionally biased region" description="Low complexity" evidence="2">
    <location>
        <begin position="17"/>
        <end position="31"/>
    </location>
</feature>
<evidence type="ECO:0000259" key="3">
    <source>
        <dbReference type="PROSITE" id="PS50222"/>
    </source>
</evidence>
<dbReference type="KEGG" id="cre:CHLRE_01g029600v5"/>
<dbReference type="PANTHER" id="PTHR31495:SF0">
    <property type="entry name" value="BINDING PROTEIN CALEOSIN, PUTATIVE (AFU_ORTHOLOGUE AFUA_5G13750)-RELATED"/>
    <property type="match status" value="1"/>
</dbReference>
<dbReference type="GO" id="GO:0004497">
    <property type="term" value="F:monooxygenase activity"/>
    <property type="evidence" value="ECO:0000318"/>
    <property type="project" value="GO_Central"/>
</dbReference>
<dbReference type="GO" id="GO:0005509">
    <property type="term" value="F:calcium ion binding"/>
    <property type="evidence" value="ECO:0000318"/>
    <property type="project" value="GO_Central"/>
</dbReference>
<feature type="region of interest" description="Disordered" evidence="2">
    <location>
        <begin position="1"/>
        <end position="111"/>
    </location>
</feature>
<dbReference type="PANTHER" id="PTHR31495">
    <property type="entry name" value="PEROXYGENASE 3-RELATED"/>
    <property type="match status" value="1"/>
</dbReference>
<dbReference type="InterPro" id="IPR011992">
    <property type="entry name" value="EF-hand-dom_pair"/>
</dbReference>
<dbReference type="InterPro" id="IPR002048">
    <property type="entry name" value="EF_hand_dom"/>
</dbReference>
<evidence type="ECO:0000256" key="2">
    <source>
        <dbReference type="SAM" id="MobiDB-lite"/>
    </source>
</evidence>
<proteinExistence type="inferred from homology"/>
<dbReference type="STRING" id="3055.A0A2K3E6M1"/>
<dbReference type="SUPFAM" id="SSF47473">
    <property type="entry name" value="EF-hand"/>
    <property type="match status" value="1"/>
</dbReference>
<keyword evidence="5" id="KW-1185">Reference proteome</keyword>
<dbReference type="RefSeq" id="XP_042928529.1">
    <property type="nucleotide sequence ID" value="XM_043058615.1"/>
</dbReference>
<dbReference type="GeneID" id="5715350"/>
<evidence type="ECO:0000313" key="5">
    <source>
        <dbReference type="Proteomes" id="UP000006906"/>
    </source>
</evidence>
<dbReference type="PROSITE" id="PS50222">
    <property type="entry name" value="EF_HAND_2"/>
    <property type="match status" value="1"/>
</dbReference>
<evidence type="ECO:0000313" key="4">
    <source>
        <dbReference type="EMBL" id="PNW88439.1"/>
    </source>
</evidence>
<feature type="compositionally biased region" description="Basic residues" evidence="2">
    <location>
        <begin position="163"/>
        <end position="173"/>
    </location>
</feature>
<comment type="similarity">
    <text evidence="1">Belongs to the caleosin family.</text>
</comment>
<dbReference type="EMBL" id="CM008962">
    <property type="protein sequence ID" value="PNW88439.1"/>
    <property type="molecule type" value="Genomic_DNA"/>
</dbReference>
<dbReference type="Proteomes" id="UP000006906">
    <property type="component" value="Chromosome 1"/>
</dbReference>
<dbReference type="ExpressionAtlas" id="A0A2K3E6M1">
    <property type="expression patterns" value="baseline"/>
</dbReference>
<name>A0A2K3E6M1_CHLRE</name>
<accession>A0A2K3E6M1</accession>
<feature type="compositionally biased region" description="Low complexity" evidence="2">
    <location>
        <begin position="68"/>
        <end position="83"/>
    </location>
</feature>
<evidence type="ECO:0000256" key="1">
    <source>
        <dbReference type="ARBA" id="ARBA00006765"/>
    </source>
</evidence>